<keyword evidence="5 13" id="KW-0812">Transmembrane</keyword>
<evidence type="ECO:0000256" key="6">
    <source>
        <dbReference type="ARBA" id="ARBA00022781"/>
    </source>
</evidence>
<dbReference type="InterPro" id="IPR002146">
    <property type="entry name" value="ATP_synth_b/b'su_bac/chlpt"/>
</dbReference>
<evidence type="ECO:0000256" key="14">
    <source>
        <dbReference type="RuleBase" id="RU003848"/>
    </source>
</evidence>
<evidence type="ECO:0000256" key="1">
    <source>
        <dbReference type="ARBA" id="ARBA00005513"/>
    </source>
</evidence>
<dbReference type="InterPro" id="IPR028987">
    <property type="entry name" value="ATP_synth_B-like_membr_sf"/>
</dbReference>
<keyword evidence="4 13" id="KW-0138">CF(0)</keyword>
<keyword evidence="3 13" id="KW-1003">Cell membrane</keyword>
<reference evidence="16 17" key="1">
    <citation type="submission" date="2021-01" db="EMBL/GenBank/DDBJ databases">
        <title>Genome public.</title>
        <authorList>
            <person name="Liu C."/>
            <person name="Sun Q."/>
        </authorList>
    </citation>
    <scope>NUCLEOTIDE SEQUENCE [LARGE SCALE GENOMIC DNA]</scope>
    <source>
        <strain evidence="16 17">YIM B02515</strain>
    </source>
</reference>
<feature type="transmembrane region" description="Helical" evidence="13">
    <location>
        <begin position="6"/>
        <end position="27"/>
    </location>
</feature>
<dbReference type="InterPro" id="IPR050059">
    <property type="entry name" value="ATP_synthase_B_chain"/>
</dbReference>
<protein>
    <recommendedName>
        <fullName evidence="13">ATP synthase subunit b</fullName>
    </recommendedName>
    <alternativeName>
        <fullName evidence="13">ATP synthase F(0) sector subunit b</fullName>
    </alternativeName>
    <alternativeName>
        <fullName evidence="13">ATPase subunit I</fullName>
    </alternativeName>
    <alternativeName>
        <fullName evidence="13">F-type ATPase subunit b</fullName>
        <shortName evidence="13">F-ATPase subunit b</shortName>
    </alternativeName>
</protein>
<organism evidence="16 17">
    <name type="scientific">Clostridium rhizosphaerae</name>
    <dbReference type="NCBI Taxonomy" id="2803861"/>
    <lineage>
        <taxon>Bacteria</taxon>
        <taxon>Bacillati</taxon>
        <taxon>Bacillota</taxon>
        <taxon>Clostridia</taxon>
        <taxon>Eubacteriales</taxon>
        <taxon>Clostridiaceae</taxon>
        <taxon>Clostridium</taxon>
    </lineage>
</organism>
<comment type="subunit">
    <text evidence="13">F-type ATPases have 2 components, F(1) - the catalytic core - and F(0) - the membrane proton channel. F(1) has five subunits: alpha(3), beta(3), gamma(1), delta(1), epsilon(1). F(0) has three main subunits: a(1), b(2) and c(10-14). The alpha and beta chains form an alternating ring which encloses part of the gamma chain. F(1) is attached to F(0) by a central stalk formed by the gamma and epsilon chains, while a peripheral stalk is formed by the delta and b chains.</text>
</comment>
<dbReference type="NCBIfam" id="NF009992">
    <property type="entry name" value="PRK13461.1"/>
    <property type="match status" value="1"/>
</dbReference>
<evidence type="ECO:0000256" key="5">
    <source>
        <dbReference type="ARBA" id="ARBA00022692"/>
    </source>
</evidence>
<keyword evidence="9 13" id="KW-0472">Membrane</keyword>
<evidence type="ECO:0000256" key="2">
    <source>
        <dbReference type="ARBA" id="ARBA00022448"/>
    </source>
</evidence>
<accession>A0ABS1TFU2</accession>
<evidence type="ECO:0000256" key="7">
    <source>
        <dbReference type="ARBA" id="ARBA00022989"/>
    </source>
</evidence>
<feature type="coiled-coil region" evidence="15">
    <location>
        <begin position="96"/>
        <end position="127"/>
    </location>
</feature>
<evidence type="ECO:0000256" key="11">
    <source>
        <dbReference type="ARBA" id="ARBA00025198"/>
    </source>
</evidence>
<keyword evidence="7 13" id="KW-1133">Transmembrane helix</keyword>
<comment type="subcellular location">
    <subcellularLocation>
        <location evidence="13">Cell membrane</location>
        <topology evidence="13">Single-pass membrane protein</topology>
    </subcellularLocation>
    <subcellularLocation>
        <location evidence="12">Endomembrane system</location>
        <topology evidence="12">Single-pass membrane protein</topology>
    </subcellularLocation>
</comment>
<dbReference type="EMBL" id="JAESWC010000018">
    <property type="protein sequence ID" value="MBL4938249.1"/>
    <property type="molecule type" value="Genomic_DNA"/>
</dbReference>
<keyword evidence="17" id="KW-1185">Reference proteome</keyword>
<name>A0ABS1TFU2_9CLOT</name>
<dbReference type="InterPro" id="IPR005864">
    <property type="entry name" value="ATP_synth_F0_bsu_bac"/>
</dbReference>
<keyword evidence="2 13" id="KW-0813">Transport</keyword>
<evidence type="ECO:0000256" key="4">
    <source>
        <dbReference type="ARBA" id="ARBA00022547"/>
    </source>
</evidence>
<feature type="coiled-coil region" evidence="15">
    <location>
        <begin position="38"/>
        <end position="66"/>
    </location>
</feature>
<dbReference type="SUPFAM" id="SSF81573">
    <property type="entry name" value="F1F0 ATP synthase subunit B, membrane domain"/>
    <property type="match status" value="1"/>
</dbReference>
<dbReference type="HAMAP" id="MF_01398">
    <property type="entry name" value="ATP_synth_b_bprime"/>
    <property type="match status" value="1"/>
</dbReference>
<proteinExistence type="inferred from homology"/>
<keyword evidence="15" id="KW-0175">Coiled coil</keyword>
<evidence type="ECO:0000256" key="13">
    <source>
        <dbReference type="HAMAP-Rule" id="MF_01398"/>
    </source>
</evidence>
<dbReference type="Pfam" id="PF00430">
    <property type="entry name" value="ATP-synt_B"/>
    <property type="match status" value="1"/>
</dbReference>
<evidence type="ECO:0000256" key="9">
    <source>
        <dbReference type="ARBA" id="ARBA00023136"/>
    </source>
</evidence>
<sequence>MEINYLTVLATIINFVILYFILRHFLFKPVTTTISSRENEIRDRIARAEEDEKKAELLRLQNEENLKNSREQGKTIVDDFKSKAEKMSEDILVKAKEEAEFVLERARVDAEREREKATEEIKTQAIDLAILLSSKVLETTIDEQEHRRLIKDFIGKVGV</sequence>
<keyword evidence="6 13" id="KW-0375">Hydrogen ion transport</keyword>
<evidence type="ECO:0000256" key="8">
    <source>
        <dbReference type="ARBA" id="ARBA00023065"/>
    </source>
</evidence>
<keyword evidence="8 13" id="KW-0406">Ion transport</keyword>
<dbReference type="NCBIfam" id="TIGR01144">
    <property type="entry name" value="ATP_synt_b"/>
    <property type="match status" value="1"/>
</dbReference>
<evidence type="ECO:0000313" key="17">
    <source>
        <dbReference type="Proteomes" id="UP000632377"/>
    </source>
</evidence>
<dbReference type="PANTHER" id="PTHR33445:SF1">
    <property type="entry name" value="ATP SYNTHASE SUBUNIT B"/>
    <property type="match status" value="1"/>
</dbReference>
<evidence type="ECO:0000256" key="12">
    <source>
        <dbReference type="ARBA" id="ARBA00037847"/>
    </source>
</evidence>
<dbReference type="CDD" id="cd06503">
    <property type="entry name" value="ATP-synt_Fo_b"/>
    <property type="match status" value="1"/>
</dbReference>
<evidence type="ECO:0000313" key="16">
    <source>
        <dbReference type="EMBL" id="MBL4938249.1"/>
    </source>
</evidence>
<gene>
    <name evidence="13" type="primary">atpF</name>
    <name evidence="16" type="ORF">JK636_21285</name>
</gene>
<comment type="caution">
    <text evidence="16">The sequence shown here is derived from an EMBL/GenBank/DDBJ whole genome shotgun (WGS) entry which is preliminary data.</text>
</comment>
<dbReference type="RefSeq" id="WP_202750972.1">
    <property type="nucleotide sequence ID" value="NZ_JAESWC010000018.1"/>
</dbReference>
<dbReference type="PANTHER" id="PTHR33445">
    <property type="entry name" value="ATP SYNTHASE SUBUNIT B', CHLOROPLASTIC"/>
    <property type="match status" value="1"/>
</dbReference>
<evidence type="ECO:0000256" key="3">
    <source>
        <dbReference type="ARBA" id="ARBA00022475"/>
    </source>
</evidence>
<comment type="similarity">
    <text evidence="1 13 14">Belongs to the ATPase B chain family.</text>
</comment>
<evidence type="ECO:0000256" key="15">
    <source>
        <dbReference type="SAM" id="Coils"/>
    </source>
</evidence>
<comment type="function">
    <text evidence="11 13">F(1)F(0) ATP synthase produces ATP from ADP in the presence of a proton or sodium gradient. F-type ATPases consist of two structural domains, F(1) containing the extramembraneous catalytic core and F(0) containing the membrane proton channel, linked together by a central stalk and a peripheral stalk. During catalysis, ATP synthesis in the catalytic domain of F(1) is coupled via a rotary mechanism of the central stalk subunits to proton translocation.</text>
</comment>
<keyword evidence="10 13" id="KW-0066">ATP synthesis</keyword>
<comment type="function">
    <text evidence="13">Component of the F(0) channel, it forms part of the peripheral stalk, linking F(1) to F(0).</text>
</comment>
<dbReference type="Proteomes" id="UP000632377">
    <property type="component" value="Unassembled WGS sequence"/>
</dbReference>
<evidence type="ECO:0000256" key="10">
    <source>
        <dbReference type="ARBA" id="ARBA00023310"/>
    </source>
</evidence>